<dbReference type="PROSITE" id="PS50082">
    <property type="entry name" value="WD_REPEATS_2"/>
    <property type="match status" value="5"/>
</dbReference>
<dbReference type="GO" id="GO:0030864">
    <property type="term" value="C:cortical actin cytoskeleton"/>
    <property type="evidence" value="ECO:0007669"/>
    <property type="project" value="TreeGrafter"/>
</dbReference>
<dbReference type="PRINTS" id="PR00320">
    <property type="entry name" value="GPROTEINBRPT"/>
</dbReference>
<dbReference type="GO" id="GO:0045214">
    <property type="term" value="P:sarcomere organization"/>
    <property type="evidence" value="ECO:0007669"/>
    <property type="project" value="TreeGrafter"/>
</dbReference>
<dbReference type="SUPFAM" id="SSF50978">
    <property type="entry name" value="WD40 repeat-like"/>
    <property type="match status" value="1"/>
</dbReference>
<dbReference type="FunFam" id="2.130.10.10:FF:000102">
    <property type="entry name" value="Actin-interacting protein 1"/>
    <property type="match status" value="1"/>
</dbReference>
<reference evidence="7" key="1">
    <citation type="submission" date="2022-11" db="UniProtKB">
        <authorList>
            <consortium name="WormBaseParasite"/>
        </authorList>
    </citation>
    <scope>IDENTIFICATION</scope>
</reference>
<dbReference type="PANTHER" id="PTHR19856:SF0">
    <property type="entry name" value="WD REPEAT-CONTAINING PROTEIN 1"/>
    <property type="match status" value="1"/>
</dbReference>
<dbReference type="WBParaSite" id="jg25617">
    <property type="protein sequence ID" value="jg25617"/>
    <property type="gene ID" value="jg25617"/>
</dbReference>
<dbReference type="Gene3D" id="2.130.10.10">
    <property type="entry name" value="YVTN repeat-like/Quinoprotein amine dehydrogenase"/>
    <property type="match status" value="2"/>
</dbReference>
<proteinExistence type="inferred from homology"/>
<keyword evidence="2" id="KW-0677">Repeat</keyword>
<dbReference type="GO" id="GO:0030834">
    <property type="term" value="P:regulation of actin filament depolymerization"/>
    <property type="evidence" value="ECO:0007669"/>
    <property type="project" value="UniProtKB-ARBA"/>
</dbReference>
<evidence type="ECO:0000256" key="5">
    <source>
        <dbReference type="PROSITE-ProRule" id="PRU00221"/>
    </source>
</evidence>
<evidence type="ECO:0000313" key="6">
    <source>
        <dbReference type="Proteomes" id="UP000887574"/>
    </source>
</evidence>
<dbReference type="GO" id="GO:0030833">
    <property type="term" value="P:regulation of actin filament polymerization"/>
    <property type="evidence" value="ECO:0007669"/>
    <property type="project" value="UniProtKB-ARBA"/>
</dbReference>
<dbReference type="InterPro" id="IPR019775">
    <property type="entry name" value="WD40_repeat_CS"/>
</dbReference>
<dbReference type="InterPro" id="IPR015943">
    <property type="entry name" value="WD40/YVTN_repeat-like_dom_sf"/>
</dbReference>
<dbReference type="InterPro" id="IPR011047">
    <property type="entry name" value="Quinoprotein_ADH-like_sf"/>
</dbReference>
<dbReference type="SUPFAM" id="SSF50998">
    <property type="entry name" value="Quinoprotein alcohol dehydrogenase-like"/>
    <property type="match status" value="1"/>
</dbReference>
<organism evidence="6 7">
    <name type="scientific">Ditylenchus dipsaci</name>
    <dbReference type="NCBI Taxonomy" id="166011"/>
    <lineage>
        <taxon>Eukaryota</taxon>
        <taxon>Metazoa</taxon>
        <taxon>Ecdysozoa</taxon>
        <taxon>Nematoda</taxon>
        <taxon>Chromadorea</taxon>
        <taxon>Rhabditida</taxon>
        <taxon>Tylenchina</taxon>
        <taxon>Tylenchomorpha</taxon>
        <taxon>Sphaerularioidea</taxon>
        <taxon>Anguinidae</taxon>
        <taxon>Anguininae</taxon>
        <taxon>Ditylenchus</taxon>
    </lineage>
</organism>
<protein>
    <recommendedName>
        <fullName evidence="4">Actin-interacting protein 1</fullName>
    </recommendedName>
</protein>
<feature type="repeat" description="WD" evidence="5">
    <location>
        <begin position="192"/>
        <end position="233"/>
    </location>
</feature>
<dbReference type="PANTHER" id="PTHR19856">
    <property type="entry name" value="WD-REPEATCONTAINING PROTEIN WDR1"/>
    <property type="match status" value="1"/>
</dbReference>
<dbReference type="InterPro" id="IPR036322">
    <property type="entry name" value="WD40_repeat_dom_sf"/>
</dbReference>
<dbReference type="PROSITE" id="PS00678">
    <property type="entry name" value="WD_REPEATS_1"/>
    <property type="match status" value="2"/>
</dbReference>
<keyword evidence="6" id="KW-1185">Reference proteome</keyword>
<evidence type="ECO:0000256" key="4">
    <source>
        <dbReference type="ARBA" id="ARBA00067845"/>
    </source>
</evidence>
<dbReference type="Pfam" id="PF00400">
    <property type="entry name" value="WD40"/>
    <property type="match status" value="8"/>
</dbReference>
<feature type="repeat" description="WD" evidence="5">
    <location>
        <begin position="12"/>
        <end position="53"/>
    </location>
</feature>
<dbReference type="PROSITE" id="PS50294">
    <property type="entry name" value="WD_REPEATS_REGION"/>
    <property type="match status" value="3"/>
</dbReference>
<dbReference type="InterPro" id="IPR001680">
    <property type="entry name" value="WD40_rpt"/>
</dbReference>
<dbReference type="FunFam" id="2.130.10.10:FF:000167">
    <property type="entry name" value="Actin-interacting protein 1"/>
    <property type="match status" value="1"/>
</dbReference>
<dbReference type="InterPro" id="IPR020472">
    <property type="entry name" value="WD40_PAC1"/>
</dbReference>
<dbReference type="GO" id="GO:0051015">
    <property type="term" value="F:actin filament binding"/>
    <property type="evidence" value="ECO:0007669"/>
    <property type="project" value="TreeGrafter"/>
</dbReference>
<feature type="repeat" description="WD" evidence="5">
    <location>
        <begin position="491"/>
        <end position="526"/>
    </location>
</feature>
<feature type="repeat" description="WD" evidence="5">
    <location>
        <begin position="277"/>
        <end position="318"/>
    </location>
</feature>
<dbReference type="CDD" id="cd00200">
    <property type="entry name" value="WD40"/>
    <property type="match status" value="1"/>
</dbReference>
<evidence type="ECO:0000256" key="1">
    <source>
        <dbReference type="ARBA" id="ARBA00022574"/>
    </source>
</evidence>
<accession>A0A915E0F3</accession>
<name>A0A915E0F3_9BILA</name>
<dbReference type="SMART" id="SM00320">
    <property type="entry name" value="WD40"/>
    <property type="match status" value="9"/>
</dbReference>
<dbReference type="Proteomes" id="UP000887574">
    <property type="component" value="Unplaced"/>
</dbReference>
<keyword evidence="1 5" id="KW-0853">WD repeat</keyword>
<evidence type="ECO:0000256" key="2">
    <source>
        <dbReference type="ARBA" id="ARBA00022737"/>
    </source>
</evidence>
<evidence type="ECO:0000313" key="7">
    <source>
        <dbReference type="WBParaSite" id="jg25617"/>
    </source>
</evidence>
<feature type="repeat" description="WD" evidence="5">
    <location>
        <begin position="143"/>
        <end position="184"/>
    </location>
</feature>
<sequence length="562" mass="61052">MTLQNISDCDIYTEHATLTTVAKFSPSGFYVASGDQCGKVRIWDTTQATHILKGEYPIISGPIRDISWSDDSKRIAVVGEGRERFGHVFLFDTGTSNGNLSGQSRAMSSIDFRPTRPYRLVSASEDNTVAIFEGPPFKFKTLFHEHTRFAHCVRYNSDGSLFASAGADGRVILFEGTEGSKVGELVDDSCKNAAHGGGVFGLSWEPSGNRLATASGDKTVKIWNVSTRELVKTITFGTTIDEQQLSVVWIKDVVVSVSLAGFLSYIDPETCSVSKVLKGHQKPITAMVLSDDKKFALTGDSEGNITRWDISSGSSERIVPQTHKSQTSGLILSKDGILVSIGWDDAVAFTTTALASIEKVDASTHKLTSQPRGIACLPGLDKIVIACHKSIIVFAKEKQVSSTDTRFEGTCADIHPDGKVVAVGGQDSRVRIYEFGANETLTEKKVLQHQGAITAVRFSPDGKYLVATDNARKVVPYELSADYKIASEKEWSFHTAKINCCAWSGNSRYVATGGIDTNIIVWDLQNSGEHPVIIKAAHPMNPVNCIAWLTDNRLISAGRTPM</sequence>
<dbReference type="AlphaFoldDB" id="A0A915E0F3"/>
<comment type="similarity">
    <text evidence="3">Belongs to the WD repeat AIP1 family.</text>
</comment>
<dbReference type="GO" id="GO:0040011">
    <property type="term" value="P:locomotion"/>
    <property type="evidence" value="ECO:0007669"/>
    <property type="project" value="TreeGrafter"/>
</dbReference>
<dbReference type="GO" id="GO:0030042">
    <property type="term" value="P:actin filament depolymerization"/>
    <property type="evidence" value="ECO:0007669"/>
    <property type="project" value="TreeGrafter"/>
</dbReference>
<evidence type="ECO:0000256" key="3">
    <source>
        <dbReference type="ARBA" id="ARBA00038366"/>
    </source>
</evidence>